<evidence type="ECO:0000313" key="2">
    <source>
        <dbReference type="Proteomes" id="UP001287356"/>
    </source>
</evidence>
<proteinExistence type="predicted"/>
<organism evidence="1 2">
    <name type="scientific">Lasiosphaeria ovina</name>
    <dbReference type="NCBI Taxonomy" id="92902"/>
    <lineage>
        <taxon>Eukaryota</taxon>
        <taxon>Fungi</taxon>
        <taxon>Dikarya</taxon>
        <taxon>Ascomycota</taxon>
        <taxon>Pezizomycotina</taxon>
        <taxon>Sordariomycetes</taxon>
        <taxon>Sordariomycetidae</taxon>
        <taxon>Sordariales</taxon>
        <taxon>Lasiosphaeriaceae</taxon>
        <taxon>Lasiosphaeria</taxon>
    </lineage>
</organism>
<reference evidence="1" key="2">
    <citation type="submission" date="2023-06" db="EMBL/GenBank/DDBJ databases">
        <authorList>
            <consortium name="Lawrence Berkeley National Laboratory"/>
            <person name="Haridas S."/>
            <person name="Hensen N."/>
            <person name="Bonometti L."/>
            <person name="Westerberg I."/>
            <person name="Brannstrom I.O."/>
            <person name="Guillou S."/>
            <person name="Cros-Aarteil S."/>
            <person name="Calhoun S."/>
            <person name="Kuo A."/>
            <person name="Mondo S."/>
            <person name="Pangilinan J."/>
            <person name="Riley R."/>
            <person name="Labutti K."/>
            <person name="Andreopoulos B."/>
            <person name="Lipzen A."/>
            <person name="Chen C."/>
            <person name="Yanf M."/>
            <person name="Daum C."/>
            <person name="Ng V."/>
            <person name="Clum A."/>
            <person name="Steindorff A."/>
            <person name="Ohm R."/>
            <person name="Martin F."/>
            <person name="Silar P."/>
            <person name="Natvig D."/>
            <person name="Lalanne C."/>
            <person name="Gautier V."/>
            <person name="Ament-Velasquez S.L."/>
            <person name="Kruys A."/>
            <person name="Hutchinson M.I."/>
            <person name="Powell A.J."/>
            <person name="Barry K."/>
            <person name="Miller A.N."/>
            <person name="Grigoriev I.V."/>
            <person name="Debuchy R."/>
            <person name="Gladieux P."/>
            <person name="Thoren M.H."/>
            <person name="Johannesson H."/>
        </authorList>
    </citation>
    <scope>NUCLEOTIDE SEQUENCE</scope>
    <source>
        <strain evidence="1">CBS 958.72</strain>
    </source>
</reference>
<dbReference type="AlphaFoldDB" id="A0AAE0N9Q5"/>
<gene>
    <name evidence="1" type="ORF">B0T24DRAFT_212125</name>
</gene>
<dbReference type="EMBL" id="JAULSN010000003">
    <property type="protein sequence ID" value="KAK3375987.1"/>
    <property type="molecule type" value="Genomic_DNA"/>
</dbReference>
<reference evidence="1" key="1">
    <citation type="journal article" date="2023" name="Mol. Phylogenet. Evol.">
        <title>Genome-scale phylogeny and comparative genomics of the fungal order Sordariales.</title>
        <authorList>
            <person name="Hensen N."/>
            <person name="Bonometti L."/>
            <person name="Westerberg I."/>
            <person name="Brannstrom I.O."/>
            <person name="Guillou S."/>
            <person name="Cros-Aarteil S."/>
            <person name="Calhoun S."/>
            <person name="Haridas S."/>
            <person name="Kuo A."/>
            <person name="Mondo S."/>
            <person name="Pangilinan J."/>
            <person name="Riley R."/>
            <person name="LaButti K."/>
            <person name="Andreopoulos B."/>
            <person name="Lipzen A."/>
            <person name="Chen C."/>
            <person name="Yan M."/>
            <person name="Daum C."/>
            <person name="Ng V."/>
            <person name="Clum A."/>
            <person name="Steindorff A."/>
            <person name="Ohm R.A."/>
            <person name="Martin F."/>
            <person name="Silar P."/>
            <person name="Natvig D.O."/>
            <person name="Lalanne C."/>
            <person name="Gautier V."/>
            <person name="Ament-Velasquez S.L."/>
            <person name="Kruys A."/>
            <person name="Hutchinson M.I."/>
            <person name="Powell A.J."/>
            <person name="Barry K."/>
            <person name="Miller A.N."/>
            <person name="Grigoriev I.V."/>
            <person name="Debuchy R."/>
            <person name="Gladieux P."/>
            <person name="Hiltunen Thoren M."/>
            <person name="Johannesson H."/>
        </authorList>
    </citation>
    <scope>NUCLEOTIDE SEQUENCE</scope>
    <source>
        <strain evidence="1">CBS 958.72</strain>
    </source>
</reference>
<name>A0AAE0N9Q5_9PEZI</name>
<dbReference type="Proteomes" id="UP001287356">
    <property type="component" value="Unassembled WGS sequence"/>
</dbReference>
<keyword evidence="2" id="KW-1185">Reference proteome</keyword>
<comment type="caution">
    <text evidence="1">The sequence shown here is derived from an EMBL/GenBank/DDBJ whole genome shotgun (WGS) entry which is preliminary data.</text>
</comment>
<protein>
    <submittedName>
        <fullName evidence="1">Uncharacterized protein</fullName>
    </submittedName>
</protein>
<evidence type="ECO:0000313" key="1">
    <source>
        <dbReference type="EMBL" id="KAK3375987.1"/>
    </source>
</evidence>
<accession>A0AAE0N9Q5</accession>
<sequence length="161" mass="17471">MCGVWVTSYLAGLTASSTQLDNNMVVLLLMETMEASHRFNIDSGLKGIARLLESHSRESIVLEFAIFVGLIPVSKDDNGGAHSSRRSPKTQIPTVPGCPFTLLLSSPTAAQATFYSCAWVVTVVTYHPPHNIASAYGRLGELYLASENQRRCCLSRIDPGV</sequence>